<evidence type="ECO:0000313" key="2">
    <source>
        <dbReference type="Proteomes" id="UP000008988"/>
    </source>
</evidence>
<organism evidence="1 2">
    <name type="scientific">Saccharomyces cerevisiae (strain AWRI1631)</name>
    <name type="common">Baker's yeast</name>
    <dbReference type="NCBI Taxonomy" id="545124"/>
    <lineage>
        <taxon>Eukaryota</taxon>
        <taxon>Fungi</taxon>
        <taxon>Dikarya</taxon>
        <taxon>Ascomycota</taxon>
        <taxon>Saccharomycotina</taxon>
        <taxon>Saccharomycetes</taxon>
        <taxon>Saccharomycetales</taxon>
        <taxon>Saccharomycetaceae</taxon>
        <taxon>Saccharomyces</taxon>
    </lineage>
</organism>
<evidence type="ECO:0000313" key="1">
    <source>
        <dbReference type="EMBL" id="EDZ73146.1"/>
    </source>
</evidence>
<name>B5VFZ9_YEAS6</name>
<comment type="caution">
    <text evidence="1">The sequence shown here is derived from an EMBL/GenBank/DDBJ whole genome shotgun (WGS) entry which is preliminary data.</text>
</comment>
<proteinExistence type="predicted"/>
<sequence>MMKFPTFSWFLQLRHLMSQHSSASLAAFPLIIDR</sequence>
<protein>
    <submittedName>
        <fullName evidence="1">Uncharacterized protein</fullName>
    </submittedName>
</protein>
<dbReference type="Proteomes" id="UP000008988">
    <property type="component" value="Unassembled WGS sequence"/>
</dbReference>
<reference evidence="1 2" key="1">
    <citation type="journal article" date="2008" name="FEMS Yeast Res.">
        <title>Comparative genome analysis of a Saccharomyces cerevisiae wine strain.</title>
        <authorList>
            <person name="Borneman A.R."/>
            <person name="Forgan A.H."/>
            <person name="Pretorius I.S."/>
            <person name="Chambers P.J."/>
        </authorList>
    </citation>
    <scope>NUCLEOTIDE SEQUENCE [LARGE SCALE GENOMIC DNA]</scope>
    <source>
        <strain evidence="1 2">AWRI1631</strain>
    </source>
</reference>
<gene>
    <name evidence="1" type="ORF">AWRI1631_43220</name>
</gene>
<dbReference type="AlphaFoldDB" id="B5VFZ9"/>
<dbReference type="EMBL" id="ABSV01000437">
    <property type="protein sequence ID" value="EDZ73146.1"/>
    <property type="molecule type" value="Genomic_DNA"/>
</dbReference>
<feature type="non-terminal residue" evidence="1">
    <location>
        <position position="34"/>
    </location>
</feature>
<accession>B5VFZ9</accession>